<dbReference type="AlphaFoldDB" id="A0A0L8FPL1"/>
<keyword evidence="1" id="KW-0812">Transmembrane</keyword>
<name>A0A0L8FPL1_OCTBM</name>
<protein>
    <submittedName>
        <fullName evidence="2">Uncharacterized protein</fullName>
    </submittedName>
</protein>
<dbReference type="EMBL" id="KQ427887">
    <property type="protein sequence ID" value="KOF66631.1"/>
    <property type="molecule type" value="Genomic_DNA"/>
</dbReference>
<evidence type="ECO:0000256" key="1">
    <source>
        <dbReference type="SAM" id="Phobius"/>
    </source>
</evidence>
<sequence length="98" mass="11995">MYQVSRYLDHTHFLLIILYSRISIHFKIFLNWGEKYSFERARQISLILVSKYSSSINLCKLRIMKWQFTSVNCKPHQKYSLLDFSFLAYPFCHTLKWY</sequence>
<organism evidence="2">
    <name type="scientific">Octopus bimaculoides</name>
    <name type="common">California two-spotted octopus</name>
    <dbReference type="NCBI Taxonomy" id="37653"/>
    <lineage>
        <taxon>Eukaryota</taxon>
        <taxon>Metazoa</taxon>
        <taxon>Spiralia</taxon>
        <taxon>Lophotrochozoa</taxon>
        <taxon>Mollusca</taxon>
        <taxon>Cephalopoda</taxon>
        <taxon>Coleoidea</taxon>
        <taxon>Octopodiformes</taxon>
        <taxon>Octopoda</taxon>
        <taxon>Incirrata</taxon>
        <taxon>Octopodidae</taxon>
        <taxon>Octopus</taxon>
    </lineage>
</organism>
<accession>A0A0L8FPL1</accession>
<gene>
    <name evidence="2" type="ORF">OCBIM_22011739mg</name>
</gene>
<proteinExistence type="predicted"/>
<feature type="transmembrane region" description="Helical" evidence="1">
    <location>
        <begin position="12"/>
        <end position="30"/>
    </location>
</feature>
<reference evidence="2" key="1">
    <citation type="submission" date="2015-07" db="EMBL/GenBank/DDBJ databases">
        <title>MeaNS - Measles Nucleotide Surveillance Program.</title>
        <authorList>
            <person name="Tran T."/>
            <person name="Druce J."/>
        </authorList>
    </citation>
    <scope>NUCLEOTIDE SEQUENCE</scope>
    <source>
        <strain evidence="2">UCB-OBI-ISO-001</strain>
        <tissue evidence="2">Gonad</tissue>
    </source>
</reference>
<evidence type="ECO:0000313" key="2">
    <source>
        <dbReference type="EMBL" id="KOF66631.1"/>
    </source>
</evidence>
<keyword evidence="1" id="KW-1133">Transmembrane helix</keyword>
<keyword evidence="1" id="KW-0472">Membrane</keyword>